<feature type="compositionally biased region" description="Basic and acidic residues" evidence="1">
    <location>
        <begin position="136"/>
        <end position="147"/>
    </location>
</feature>
<evidence type="ECO:0000313" key="3">
    <source>
        <dbReference type="Proteomes" id="UP000368032"/>
    </source>
</evidence>
<name>A0A5K1IKE9_9ACTN</name>
<feature type="region of interest" description="Disordered" evidence="1">
    <location>
        <begin position="132"/>
        <end position="152"/>
    </location>
</feature>
<dbReference type="RefSeq" id="WP_226812389.1">
    <property type="nucleotide sequence ID" value="NZ_CABWIF010000002.1"/>
</dbReference>
<evidence type="ECO:0000313" key="2">
    <source>
        <dbReference type="EMBL" id="VWL87477.1"/>
    </source>
</evidence>
<protein>
    <submittedName>
        <fullName evidence="2">ERF superfamily protein</fullName>
    </submittedName>
</protein>
<dbReference type="InterPro" id="IPR007499">
    <property type="entry name" value="ERF_bacteria_virus"/>
</dbReference>
<reference evidence="2 3" key="1">
    <citation type="submission" date="2019-10" db="EMBL/GenBank/DDBJ databases">
        <authorList>
            <person name="Wolf R A."/>
        </authorList>
    </citation>
    <scope>NUCLEOTIDE SEQUENCE [LARGE SCALE GENOMIC DNA]</scope>
    <source>
        <strain evidence="2">Collinsella_aerofaciens_DSM_13712</strain>
    </source>
</reference>
<dbReference type="EMBL" id="CABWIF010000002">
    <property type="protein sequence ID" value="VWL87477.1"/>
    <property type="molecule type" value="Genomic_DNA"/>
</dbReference>
<evidence type="ECO:0000256" key="1">
    <source>
        <dbReference type="SAM" id="MobiDB-lite"/>
    </source>
</evidence>
<accession>A0A5K1IKE9</accession>
<sequence>MTQEQQPIDLMAAVARVQRAVVVPKAKYNAFGKFSYRSYEDIVAALKEPCAKEGLAIFMTDELVQIGDRYYVKSTVCVFPAEGGEGLLQVSAYAREDEHKKGSDDAQVTGMASSYARKYALCGAFAIDGQSDPDAMEERPAPEEKQPPADGPFTAHCRSCGARYQFASMPQYMEFVANSPCCPRPDWQVE</sequence>
<dbReference type="Pfam" id="PF04404">
    <property type="entry name" value="ERF"/>
    <property type="match status" value="1"/>
</dbReference>
<proteinExistence type="predicted"/>
<dbReference type="AlphaFoldDB" id="A0A5K1IKE9"/>
<gene>
    <name evidence="2" type="ORF">CKJAJONC_01139</name>
</gene>
<dbReference type="Proteomes" id="UP000368032">
    <property type="component" value="Unassembled WGS sequence"/>
</dbReference>
<organism evidence="2 3">
    <name type="scientific">Collinsella aerofaciens</name>
    <dbReference type="NCBI Taxonomy" id="74426"/>
    <lineage>
        <taxon>Bacteria</taxon>
        <taxon>Bacillati</taxon>
        <taxon>Actinomycetota</taxon>
        <taxon>Coriobacteriia</taxon>
        <taxon>Coriobacteriales</taxon>
        <taxon>Coriobacteriaceae</taxon>
        <taxon>Collinsella</taxon>
    </lineage>
</organism>